<feature type="region of interest" description="Disordered" evidence="1">
    <location>
        <begin position="130"/>
        <end position="151"/>
    </location>
</feature>
<dbReference type="InParanoid" id="A0A061F2H1"/>
<evidence type="ECO:0000313" key="2">
    <source>
        <dbReference type="EMBL" id="EOY08679.1"/>
    </source>
</evidence>
<sequence length="151" mass="17513">MKLRNYMKGKEKQRIKERKIVGEEEKRNKTSGLFLTRFCCTLREEKRAFSCNCWRKKKLKNFEKNWSCLLVVCVGKLDSFVLPILRSFVAGNLSWKSANFRAKNGNKKGEKMRLLVTDFEKKGSEEAMVVKRGSHGGEGSDGLERKKKEKT</sequence>
<evidence type="ECO:0000256" key="1">
    <source>
        <dbReference type="SAM" id="MobiDB-lite"/>
    </source>
</evidence>
<accession>A0A061F2H1</accession>
<evidence type="ECO:0000313" key="3">
    <source>
        <dbReference type="Proteomes" id="UP000026915"/>
    </source>
</evidence>
<feature type="compositionally biased region" description="Basic and acidic residues" evidence="1">
    <location>
        <begin position="142"/>
        <end position="151"/>
    </location>
</feature>
<proteinExistence type="predicted"/>
<gene>
    <name evidence="2" type="ORF">TCM_023690</name>
</gene>
<protein>
    <submittedName>
        <fullName evidence="2">Uncharacterized protein</fullName>
    </submittedName>
</protein>
<reference evidence="2 3" key="1">
    <citation type="journal article" date="2013" name="Genome Biol.">
        <title>The genome sequence of the most widely cultivated cacao type and its use to identify candidate genes regulating pod color.</title>
        <authorList>
            <person name="Motamayor J.C."/>
            <person name="Mockaitis K."/>
            <person name="Schmutz J."/>
            <person name="Haiminen N."/>
            <person name="Iii D.L."/>
            <person name="Cornejo O."/>
            <person name="Findley S.D."/>
            <person name="Zheng P."/>
            <person name="Utro F."/>
            <person name="Royaert S."/>
            <person name="Saski C."/>
            <person name="Jenkins J."/>
            <person name="Podicheti R."/>
            <person name="Zhao M."/>
            <person name="Scheffler B.E."/>
            <person name="Stack J.C."/>
            <person name="Feltus F.A."/>
            <person name="Mustiga G.M."/>
            <person name="Amores F."/>
            <person name="Phillips W."/>
            <person name="Marelli J.P."/>
            <person name="May G.D."/>
            <person name="Shapiro H."/>
            <person name="Ma J."/>
            <person name="Bustamante C.D."/>
            <person name="Schnell R.J."/>
            <person name="Main D."/>
            <person name="Gilbert D."/>
            <person name="Parida L."/>
            <person name="Kuhn D.N."/>
        </authorList>
    </citation>
    <scope>NUCLEOTIDE SEQUENCE [LARGE SCALE GENOMIC DNA]</scope>
    <source>
        <strain evidence="3">cv. Matina 1-6</strain>
    </source>
</reference>
<dbReference type="HOGENOM" id="CLU_1734763_0_0_1"/>
<dbReference type="EMBL" id="CM001883">
    <property type="protein sequence ID" value="EOY08679.1"/>
    <property type="molecule type" value="Genomic_DNA"/>
</dbReference>
<dbReference type="Proteomes" id="UP000026915">
    <property type="component" value="Chromosome 5"/>
</dbReference>
<name>A0A061F2H1_THECC</name>
<organism evidence="2 3">
    <name type="scientific">Theobroma cacao</name>
    <name type="common">Cacao</name>
    <name type="synonym">Cocoa</name>
    <dbReference type="NCBI Taxonomy" id="3641"/>
    <lineage>
        <taxon>Eukaryota</taxon>
        <taxon>Viridiplantae</taxon>
        <taxon>Streptophyta</taxon>
        <taxon>Embryophyta</taxon>
        <taxon>Tracheophyta</taxon>
        <taxon>Spermatophyta</taxon>
        <taxon>Magnoliopsida</taxon>
        <taxon>eudicotyledons</taxon>
        <taxon>Gunneridae</taxon>
        <taxon>Pentapetalae</taxon>
        <taxon>rosids</taxon>
        <taxon>malvids</taxon>
        <taxon>Malvales</taxon>
        <taxon>Malvaceae</taxon>
        <taxon>Byttnerioideae</taxon>
        <taxon>Theobroma</taxon>
    </lineage>
</organism>
<dbReference type="Gramene" id="EOY08679">
    <property type="protein sequence ID" value="EOY08679"/>
    <property type="gene ID" value="TCM_023690"/>
</dbReference>
<keyword evidence="3" id="KW-1185">Reference proteome</keyword>
<dbReference type="AlphaFoldDB" id="A0A061F2H1"/>